<gene>
    <name evidence="7" type="ORF">EHQ30_13480</name>
</gene>
<name>A0A2M9Y3D0_9LEPT</name>
<sequence length="520" mass="57486">MEFKNETIRDFSLEKERSAMHSALDSLPKSFPFEIPISIGTKEKISPNSFFHKNPWSPDLVVTKVSLAKPNDLEEVVKVSKKSWFEWKQVSQEERSNLLIRVADNLVSKKDFIISVCIWETGKQVTEAEVEFAEAVDFCRYYAMIAKEKLSPQKTILLGEDNFYSYHPKGIVGCISPWNFPMAIFTGMCAGPLVSGNIVVAKPAEETSATAYEITKCFWEAGIPREIFHFLPGLGSEIGEAIVTHPEVSVINFTGSRDVGLSILRKASIVSPNQSIIKKVICELGGKNAMIVDADADLDVAIQAILSSAFGFQGQKCSALSRLYVHSECYLKLKDRLIAAMDGLLIGSPLDFSNRIGPVINEESYLRLQKIQKENANFLVGKTCPVPDLGFYISPSLYEPPNNSDMWNSEMFGPILSMRKISSFSEGIQLTNQSDYALTCGVISRNPKHVLEAKSNIDAGNLYINRGITGAVVNRQPFGGGKLSGTGAKAGGPDYLYLFVEGKTYTENTMRQGFSRETLT</sequence>
<keyword evidence="8" id="KW-1185">Reference proteome</keyword>
<keyword evidence="4" id="KW-0520">NAD</keyword>
<evidence type="ECO:0000259" key="6">
    <source>
        <dbReference type="Pfam" id="PF00171"/>
    </source>
</evidence>
<evidence type="ECO:0000313" key="8">
    <source>
        <dbReference type="Proteomes" id="UP000297891"/>
    </source>
</evidence>
<evidence type="ECO:0000256" key="3">
    <source>
        <dbReference type="ARBA" id="ARBA00023002"/>
    </source>
</evidence>
<comment type="pathway">
    <text evidence="1">Amino-acid degradation; L-proline degradation into L-glutamate; L-glutamate from L-proline: step 2/2.</text>
</comment>
<dbReference type="PANTHER" id="PTHR42862">
    <property type="entry name" value="DELTA-1-PYRROLINE-5-CARBOXYLATE DEHYDROGENASE 1, ISOFORM A-RELATED"/>
    <property type="match status" value="1"/>
</dbReference>
<dbReference type="InterPro" id="IPR016160">
    <property type="entry name" value="Ald_DH_CS_CYS"/>
</dbReference>
<comment type="caution">
    <text evidence="7">The sequence shown here is derived from an EMBL/GenBank/DDBJ whole genome shotgun (WGS) entry which is preliminary data.</text>
</comment>
<evidence type="ECO:0000256" key="2">
    <source>
        <dbReference type="ARBA" id="ARBA00012884"/>
    </source>
</evidence>
<dbReference type="FunFam" id="3.40.309.10:FF:000005">
    <property type="entry name" value="1-pyrroline-5-carboxylate dehydrogenase 1"/>
    <property type="match status" value="1"/>
</dbReference>
<dbReference type="AlphaFoldDB" id="A0A2M9Y3D0"/>
<dbReference type="GO" id="GO:0010133">
    <property type="term" value="P:L-proline catabolic process to L-glutamate"/>
    <property type="evidence" value="ECO:0007669"/>
    <property type="project" value="TreeGrafter"/>
</dbReference>
<dbReference type="GO" id="GO:0004657">
    <property type="term" value="F:proline dehydrogenase activity"/>
    <property type="evidence" value="ECO:0007669"/>
    <property type="project" value="UniProtKB-ARBA"/>
</dbReference>
<accession>A0A2M9Y3D0</accession>
<keyword evidence="3" id="KW-0560">Oxidoreductase</keyword>
<dbReference type="SUPFAM" id="SSF53720">
    <property type="entry name" value="ALDH-like"/>
    <property type="match status" value="1"/>
</dbReference>
<dbReference type="InterPro" id="IPR015590">
    <property type="entry name" value="Aldehyde_DH_dom"/>
</dbReference>
<dbReference type="OrthoDB" id="9762913at2"/>
<dbReference type="Proteomes" id="UP000297891">
    <property type="component" value="Unassembled WGS sequence"/>
</dbReference>
<dbReference type="EC" id="1.2.1.88" evidence="2"/>
<evidence type="ECO:0000256" key="4">
    <source>
        <dbReference type="ARBA" id="ARBA00023027"/>
    </source>
</evidence>
<dbReference type="GO" id="GO:0003842">
    <property type="term" value="F:L-glutamate gamma-semialdehyde dehydrogenase activity"/>
    <property type="evidence" value="ECO:0007669"/>
    <property type="project" value="UniProtKB-EC"/>
</dbReference>
<dbReference type="EMBL" id="RQFP01000014">
    <property type="protein sequence ID" value="TGK91242.1"/>
    <property type="molecule type" value="Genomic_DNA"/>
</dbReference>
<evidence type="ECO:0000256" key="1">
    <source>
        <dbReference type="ARBA" id="ARBA00004786"/>
    </source>
</evidence>
<dbReference type="RefSeq" id="WP_100790478.1">
    <property type="nucleotide sequence ID" value="NZ_NPDQ01000003.1"/>
</dbReference>
<dbReference type="PROSITE" id="PS00070">
    <property type="entry name" value="ALDEHYDE_DEHYDR_CYS"/>
    <property type="match status" value="1"/>
</dbReference>
<reference evidence="7" key="1">
    <citation type="journal article" date="2019" name="PLoS Negl. Trop. Dis.">
        <title>Revisiting the worldwide diversity of Leptospira species in the environment.</title>
        <authorList>
            <person name="Vincent A.T."/>
            <person name="Schiettekatte O."/>
            <person name="Bourhy P."/>
            <person name="Veyrier F.J."/>
            <person name="Picardeau M."/>
        </authorList>
    </citation>
    <scope>NUCLEOTIDE SEQUENCE [LARGE SCALE GENOMIC DNA]</scope>
    <source>
        <strain evidence="7">201800277</strain>
    </source>
</reference>
<dbReference type="InterPro" id="IPR016162">
    <property type="entry name" value="Ald_DH_N"/>
</dbReference>
<feature type="domain" description="Aldehyde dehydrogenase" evidence="6">
    <location>
        <begin position="54"/>
        <end position="504"/>
    </location>
</feature>
<protein>
    <recommendedName>
        <fullName evidence="2">L-glutamate gamma-semialdehyde dehydrogenase</fullName>
        <ecNumber evidence="2">1.2.1.88</ecNumber>
    </recommendedName>
</protein>
<proteinExistence type="predicted"/>
<evidence type="ECO:0000256" key="5">
    <source>
        <dbReference type="ARBA" id="ARBA00048142"/>
    </source>
</evidence>
<dbReference type="InterPro" id="IPR050485">
    <property type="entry name" value="Proline_metab_enzyme"/>
</dbReference>
<dbReference type="Pfam" id="PF00171">
    <property type="entry name" value="Aldedh"/>
    <property type="match status" value="1"/>
</dbReference>
<comment type="catalytic activity">
    <reaction evidence="5">
        <text>L-glutamate 5-semialdehyde + NAD(+) + H2O = L-glutamate + NADH + 2 H(+)</text>
        <dbReference type="Rhea" id="RHEA:30235"/>
        <dbReference type="ChEBI" id="CHEBI:15377"/>
        <dbReference type="ChEBI" id="CHEBI:15378"/>
        <dbReference type="ChEBI" id="CHEBI:29985"/>
        <dbReference type="ChEBI" id="CHEBI:57540"/>
        <dbReference type="ChEBI" id="CHEBI:57945"/>
        <dbReference type="ChEBI" id="CHEBI:58066"/>
        <dbReference type="EC" id="1.2.1.88"/>
    </reaction>
</comment>
<dbReference type="InterPro" id="IPR016161">
    <property type="entry name" value="Ald_DH/histidinol_DH"/>
</dbReference>
<dbReference type="GO" id="GO:0009898">
    <property type="term" value="C:cytoplasmic side of plasma membrane"/>
    <property type="evidence" value="ECO:0007669"/>
    <property type="project" value="TreeGrafter"/>
</dbReference>
<dbReference type="InterPro" id="IPR016163">
    <property type="entry name" value="Ald_DH_C"/>
</dbReference>
<dbReference type="Gene3D" id="3.40.605.10">
    <property type="entry name" value="Aldehyde Dehydrogenase, Chain A, domain 1"/>
    <property type="match status" value="1"/>
</dbReference>
<evidence type="ECO:0000313" key="7">
    <source>
        <dbReference type="EMBL" id="TGK91242.1"/>
    </source>
</evidence>
<dbReference type="PANTHER" id="PTHR42862:SF1">
    <property type="entry name" value="DELTA-1-PYRROLINE-5-CARBOXYLATE DEHYDROGENASE 2, ISOFORM A-RELATED"/>
    <property type="match status" value="1"/>
</dbReference>
<organism evidence="7 8">
    <name type="scientific">Leptospira brenneri</name>
    <dbReference type="NCBI Taxonomy" id="2023182"/>
    <lineage>
        <taxon>Bacteria</taxon>
        <taxon>Pseudomonadati</taxon>
        <taxon>Spirochaetota</taxon>
        <taxon>Spirochaetia</taxon>
        <taxon>Leptospirales</taxon>
        <taxon>Leptospiraceae</taxon>
        <taxon>Leptospira</taxon>
    </lineage>
</organism>
<dbReference type="Gene3D" id="3.40.309.10">
    <property type="entry name" value="Aldehyde Dehydrogenase, Chain A, domain 2"/>
    <property type="match status" value="1"/>
</dbReference>